<dbReference type="InterPro" id="IPR023393">
    <property type="entry name" value="START-like_dom_sf"/>
</dbReference>
<dbReference type="PANTHER" id="PTHR31907">
    <property type="entry name" value="MLP-LIKE PROTEIN 423"/>
    <property type="match status" value="1"/>
</dbReference>
<dbReference type="SMART" id="SM01037">
    <property type="entry name" value="Bet_v_1"/>
    <property type="match status" value="1"/>
</dbReference>
<dbReference type="Gene3D" id="3.30.530.20">
    <property type="match status" value="1"/>
</dbReference>
<proteinExistence type="predicted"/>
<evidence type="ECO:0000313" key="2">
    <source>
        <dbReference type="EMBL" id="PWA41391.1"/>
    </source>
</evidence>
<dbReference type="SUPFAM" id="SSF55961">
    <property type="entry name" value="Bet v1-like"/>
    <property type="match status" value="1"/>
</dbReference>
<dbReference type="OrthoDB" id="1858121at2759"/>
<reference evidence="2 3" key="1">
    <citation type="journal article" date="2018" name="Mol. Plant">
        <title>The genome of Artemisia annua provides insight into the evolution of Asteraceae family and artemisinin biosynthesis.</title>
        <authorList>
            <person name="Shen Q."/>
            <person name="Zhang L."/>
            <person name="Liao Z."/>
            <person name="Wang S."/>
            <person name="Yan T."/>
            <person name="Shi P."/>
            <person name="Liu M."/>
            <person name="Fu X."/>
            <person name="Pan Q."/>
            <person name="Wang Y."/>
            <person name="Lv Z."/>
            <person name="Lu X."/>
            <person name="Zhang F."/>
            <person name="Jiang W."/>
            <person name="Ma Y."/>
            <person name="Chen M."/>
            <person name="Hao X."/>
            <person name="Li L."/>
            <person name="Tang Y."/>
            <person name="Lv G."/>
            <person name="Zhou Y."/>
            <person name="Sun X."/>
            <person name="Brodelius P.E."/>
            <person name="Rose J.K.C."/>
            <person name="Tang K."/>
        </authorList>
    </citation>
    <scope>NUCLEOTIDE SEQUENCE [LARGE SCALE GENOMIC DNA]</scope>
    <source>
        <strain evidence="3">cv. Huhao1</strain>
        <tissue evidence="2">Leaf</tissue>
    </source>
</reference>
<dbReference type="Pfam" id="PF00407">
    <property type="entry name" value="Bet_v_1"/>
    <property type="match status" value="1"/>
</dbReference>
<protein>
    <submittedName>
        <fullName evidence="2">Kirola</fullName>
    </submittedName>
</protein>
<evidence type="ECO:0000313" key="3">
    <source>
        <dbReference type="Proteomes" id="UP000245207"/>
    </source>
</evidence>
<name>A0A2U1KXA2_ARTAN</name>
<accession>A0A2U1KXA2</accession>
<feature type="domain" description="Bet v I/Major latex protein" evidence="1">
    <location>
        <begin position="2"/>
        <end position="150"/>
    </location>
</feature>
<dbReference type="EMBL" id="PKPP01013114">
    <property type="protein sequence ID" value="PWA41391.1"/>
    <property type="molecule type" value="Genomic_DNA"/>
</dbReference>
<dbReference type="InterPro" id="IPR051761">
    <property type="entry name" value="MLP-like_ligand-binding"/>
</dbReference>
<dbReference type="Proteomes" id="UP000245207">
    <property type="component" value="Unassembled WGS sequence"/>
</dbReference>
<comment type="caution">
    <text evidence="2">The sequence shown here is derived from an EMBL/GenBank/DDBJ whole genome shotgun (WGS) entry which is preliminary data.</text>
</comment>
<gene>
    <name evidence="2" type="ORF">CTI12_AA554250</name>
</gene>
<keyword evidence="3" id="KW-1185">Reference proteome</keyword>
<dbReference type="GO" id="GO:0006952">
    <property type="term" value="P:defense response"/>
    <property type="evidence" value="ECO:0007669"/>
    <property type="project" value="InterPro"/>
</dbReference>
<dbReference type="CDD" id="cd07816">
    <property type="entry name" value="Bet_v1-like"/>
    <property type="match status" value="1"/>
</dbReference>
<dbReference type="AlphaFoldDB" id="A0A2U1KXA2"/>
<dbReference type="InterPro" id="IPR000916">
    <property type="entry name" value="Bet_v_I/MLP"/>
</dbReference>
<organism evidence="2 3">
    <name type="scientific">Artemisia annua</name>
    <name type="common">Sweet wormwood</name>
    <dbReference type="NCBI Taxonomy" id="35608"/>
    <lineage>
        <taxon>Eukaryota</taxon>
        <taxon>Viridiplantae</taxon>
        <taxon>Streptophyta</taxon>
        <taxon>Embryophyta</taxon>
        <taxon>Tracheophyta</taxon>
        <taxon>Spermatophyta</taxon>
        <taxon>Magnoliopsida</taxon>
        <taxon>eudicotyledons</taxon>
        <taxon>Gunneridae</taxon>
        <taxon>Pentapetalae</taxon>
        <taxon>asterids</taxon>
        <taxon>campanulids</taxon>
        <taxon>Asterales</taxon>
        <taxon>Asteraceae</taxon>
        <taxon>Asteroideae</taxon>
        <taxon>Anthemideae</taxon>
        <taxon>Artemisiinae</taxon>
        <taxon>Artemisia</taxon>
    </lineage>
</organism>
<evidence type="ECO:0000259" key="1">
    <source>
        <dbReference type="SMART" id="SM01037"/>
    </source>
</evidence>
<sequence>MALVGKRVAQIDTKCNRDAFHRLLRYNPYDLCNVAPAHIQGCELHEGEWGAVGSILKWNWLVDGQPQHTKELIEFADENNKSITFRVLEGEIMQIYKRIAANVRADQNGENCLVTWTVEYEKINEDVPDPDSIIDFAYNLTKDIETHHLK</sequence>
<dbReference type="STRING" id="35608.A0A2U1KXA2"/>